<comment type="similarity">
    <text evidence="2 6">Belongs to the FPP/GGPP synthase family.</text>
</comment>
<reference evidence="8" key="1">
    <citation type="submission" date="2016-10" db="EMBL/GenBank/DDBJ databases">
        <authorList>
            <person name="Varghese N."/>
        </authorList>
    </citation>
    <scope>NUCLEOTIDE SEQUENCE [LARGE SCALE GENOMIC DNA]</scope>
    <source>
        <strain evidence="8">DSM 17980</strain>
    </source>
</reference>
<dbReference type="InterPro" id="IPR000092">
    <property type="entry name" value="Polyprenyl_synt"/>
</dbReference>
<sequence length="323" mass="36127">MEFQEVYRRYRPELQQVEAILFDQLRVGEDALTESSGQLIRAGGKRIRPLFALICSRFGDPASDRTRVLRVAAALEMVHMATLVHDDVVDDASLRRGQPTVRVRFGNRPAMYTGDFLFAKSIQLLTTVERPDVHRDMARAMVRICQGEIDQIRDLHNWRQTLRDYLRRIERKTALLISVSCQLGAKVAGARADVVRTLRRFGYYTGMAFQMIDDVLDYVGDERVVGKRVGGDLMQGNLTLPALYAAQQAGRGKELAELLSGPPSAAEVAKAVDIVRESGAIAYVQALADRYREKAIAVLSGLEDRVEREELAVVAAFVNGRAY</sequence>
<organism evidence="7 8">
    <name type="scientific">Alicyclobacillus macrosporangiidus</name>
    <dbReference type="NCBI Taxonomy" id="392015"/>
    <lineage>
        <taxon>Bacteria</taxon>
        <taxon>Bacillati</taxon>
        <taxon>Bacillota</taxon>
        <taxon>Bacilli</taxon>
        <taxon>Bacillales</taxon>
        <taxon>Alicyclobacillaceae</taxon>
        <taxon>Alicyclobacillus</taxon>
    </lineage>
</organism>
<dbReference type="SFLD" id="SFLDS00005">
    <property type="entry name" value="Isoprenoid_Synthase_Type_I"/>
    <property type="match status" value="1"/>
</dbReference>
<dbReference type="GO" id="GO:0004659">
    <property type="term" value="F:prenyltransferase activity"/>
    <property type="evidence" value="ECO:0007669"/>
    <property type="project" value="InterPro"/>
</dbReference>
<evidence type="ECO:0000256" key="5">
    <source>
        <dbReference type="ARBA" id="ARBA00022842"/>
    </source>
</evidence>
<dbReference type="Pfam" id="PF00348">
    <property type="entry name" value="polyprenyl_synt"/>
    <property type="match status" value="1"/>
</dbReference>
<protein>
    <submittedName>
        <fullName evidence="7">Heptaprenyl diphosphate synthase</fullName>
    </submittedName>
</protein>
<dbReference type="PROSITE" id="PS00723">
    <property type="entry name" value="POLYPRENYL_SYNTHASE_1"/>
    <property type="match status" value="1"/>
</dbReference>
<name>A0A1I7L743_9BACL</name>
<dbReference type="Proteomes" id="UP000183508">
    <property type="component" value="Unassembled WGS sequence"/>
</dbReference>
<dbReference type="AlphaFoldDB" id="A0A1I7L743"/>
<evidence type="ECO:0000313" key="8">
    <source>
        <dbReference type="Proteomes" id="UP000183508"/>
    </source>
</evidence>
<keyword evidence="3 6" id="KW-0808">Transferase</keyword>
<dbReference type="PANTHER" id="PTHR12001">
    <property type="entry name" value="GERANYLGERANYL PYROPHOSPHATE SYNTHASE"/>
    <property type="match status" value="1"/>
</dbReference>
<keyword evidence="8" id="KW-1185">Reference proteome</keyword>
<evidence type="ECO:0000313" key="7">
    <source>
        <dbReference type="EMBL" id="SFV05622.1"/>
    </source>
</evidence>
<dbReference type="CDD" id="cd00685">
    <property type="entry name" value="Trans_IPPS_HT"/>
    <property type="match status" value="1"/>
</dbReference>
<dbReference type="GO" id="GO:0046872">
    <property type="term" value="F:metal ion binding"/>
    <property type="evidence" value="ECO:0007669"/>
    <property type="project" value="UniProtKB-KW"/>
</dbReference>
<evidence type="ECO:0000256" key="3">
    <source>
        <dbReference type="ARBA" id="ARBA00022679"/>
    </source>
</evidence>
<dbReference type="RefSeq" id="WP_074956082.1">
    <property type="nucleotide sequence ID" value="NZ_FPBV01000027.1"/>
</dbReference>
<evidence type="ECO:0000256" key="2">
    <source>
        <dbReference type="ARBA" id="ARBA00006706"/>
    </source>
</evidence>
<keyword evidence="5" id="KW-0460">Magnesium</keyword>
<dbReference type="STRING" id="392015.SAMN05421543_12730"/>
<evidence type="ECO:0000256" key="4">
    <source>
        <dbReference type="ARBA" id="ARBA00022723"/>
    </source>
</evidence>
<dbReference type="SUPFAM" id="SSF48576">
    <property type="entry name" value="Terpenoid synthases"/>
    <property type="match status" value="1"/>
</dbReference>
<dbReference type="Gene3D" id="1.10.600.10">
    <property type="entry name" value="Farnesyl Diphosphate Synthase"/>
    <property type="match status" value="1"/>
</dbReference>
<gene>
    <name evidence="7" type="ORF">SAMN05421543_12730</name>
</gene>
<accession>A0A1I7L743</accession>
<dbReference type="InterPro" id="IPR008949">
    <property type="entry name" value="Isoprenoid_synthase_dom_sf"/>
</dbReference>
<dbReference type="EMBL" id="FPBV01000027">
    <property type="protein sequence ID" value="SFV05622.1"/>
    <property type="molecule type" value="Genomic_DNA"/>
</dbReference>
<dbReference type="GO" id="GO:0008299">
    <property type="term" value="P:isoprenoid biosynthetic process"/>
    <property type="evidence" value="ECO:0007669"/>
    <property type="project" value="InterPro"/>
</dbReference>
<dbReference type="eggNOG" id="COG0142">
    <property type="taxonomic scope" value="Bacteria"/>
</dbReference>
<dbReference type="PANTHER" id="PTHR12001:SF69">
    <property type="entry name" value="ALL TRANS-POLYPRENYL-DIPHOSPHATE SYNTHASE PDSS1"/>
    <property type="match status" value="1"/>
</dbReference>
<keyword evidence="4" id="KW-0479">Metal-binding</keyword>
<evidence type="ECO:0000256" key="1">
    <source>
        <dbReference type="ARBA" id="ARBA00001946"/>
    </source>
</evidence>
<dbReference type="OrthoDB" id="9805316at2"/>
<proteinExistence type="inferred from homology"/>
<comment type="cofactor">
    <cofactor evidence="1">
        <name>Mg(2+)</name>
        <dbReference type="ChEBI" id="CHEBI:18420"/>
    </cofactor>
</comment>
<dbReference type="InterPro" id="IPR033749">
    <property type="entry name" value="Polyprenyl_synt_CS"/>
</dbReference>
<evidence type="ECO:0000256" key="6">
    <source>
        <dbReference type="RuleBase" id="RU004466"/>
    </source>
</evidence>